<evidence type="ECO:0000259" key="6">
    <source>
        <dbReference type="Pfam" id="PF19308"/>
    </source>
</evidence>
<dbReference type="GO" id="GO:0004519">
    <property type="term" value="F:endonuclease activity"/>
    <property type="evidence" value="ECO:0007669"/>
    <property type="project" value="UniProtKB-KW"/>
</dbReference>
<organism evidence="7 8">
    <name type="scientific">Cyanobacterium aponinum 0216</name>
    <dbReference type="NCBI Taxonomy" id="2676140"/>
    <lineage>
        <taxon>Bacteria</taxon>
        <taxon>Bacillati</taxon>
        <taxon>Cyanobacteriota</taxon>
        <taxon>Cyanophyceae</taxon>
        <taxon>Oscillatoriophycideae</taxon>
        <taxon>Chroococcales</taxon>
        <taxon>Geminocystaceae</taxon>
        <taxon>Cyanobacterium</taxon>
    </lineage>
</organism>
<dbReference type="Gene3D" id="3.30.70.1900">
    <property type="match status" value="1"/>
</dbReference>
<evidence type="ECO:0000256" key="3">
    <source>
        <dbReference type="ARBA" id="ARBA00022801"/>
    </source>
</evidence>
<dbReference type="Pfam" id="PF10040">
    <property type="entry name" value="CRISPR_Cas6"/>
    <property type="match status" value="1"/>
</dbReference>
<dbReference type="Gene3D" id="3.30.70.1890">
    <property type="match status" value="1"/>
</dbReference>
<evidence type="ECO:0000256" key="4">
    <source>
        <dbReference type="ARBA" id="ARBA00023118"/>
    </source>
</evidence>
<gene>
    <name evidence="7" type="primary">cas6</name>
    <name evidence="7" type="ORF">GGC33_05165</name>
</gene>
<evidence type="ECO:0000259" key="5">
    <source>
        <dbReference type="Pfam" id="PF10040"/>
    </source>
</evidence>
<reference evidence="7 8" key="1">
    <citation type="submission" date="2019-11" db="EMBL/GenBank/DDBJ databases">
        <title>Isolation of a new High Light Tolerant Cyanobacteria.</title>
        <authorList>
            <person name="Dobson Z."/>
            <person name="Vaughn N."/>
            <person name="Vaughn M."/>
            <person name="Fromme P."/>
            <person name="Mazor Y."/>
        </authorList>
    </citation>
    <scope>NUCLEOTIDE SEQUENCE [LARGE SCALE GENOMIC DNA]</scope>
    <source>
        <strain evidence="7 8">0216</strain>
    </source>
</reference>
<dbReference type="Pfam" id="PF19308">
    <property type="entry name" value="CRISPR_Cas6_N"/>
    <property type="match status" value="1"/>
</dbReference>
<sequence length="275" mass="31410">MPHSLVINFTPISDIPVGYTSGKHLHALFFTLVNSVNPELAQYFHQSEANKSFTVSSLQVISNYKNRDNFLNYKQQNNIKKGSNCWWRITLLDDTLFSKLTKLWLNLRPQKPYHLGSGELMITSVLASPDSHSWANAISYQELYNQASETERNITLKIYTPTAFRQGKYDVSLPTAELVFNSLLRKWEKYSNISFSNANFDCLFPAYFDINTEIIIEPKTKFIGCIGTINYKILGEVEITIIKQINTLADYSFFSGLGRKTTMGFGIIKRLKSSP</sequence>
<dbReference type="InterPro" id="IPR010156">
    <property type="entry name" value="CRISPR-assoc_prot_Cas6"/>
</dbReference>
<protein>
    <submittedName>
        <fullName evidence="7">CRISPR-associated endoribonuclease Cas6</fullName>
    </submittedName>
</protein>
<dbReference type="InterPro" id="IPR045648">
    <property type="entry name" value="CRISPR-assoc_Cas6-like_N"/>
</dbReference>
<accession>A0A844GTD9</accession>
<dbReference type="CDD" id="cd21141">
    <property type="entry name" value="Cas6_III-like"/>
    <property type="match status" value="1"/>
</dbReference>
<name>A0A844GTD9_9CHRO</name>
<dbReference type="AlphaFoldDB" id="A0A844GTD9"/>
<keyword evidence="3" id="KW-0378">Hydrolase</keyword>
<keyword evidence="4" id="KW-0051">Antiviral defense</keyword>
<evidence type="ECO:0000256" key="2">
    <source>
        <dbReference type="ARBA" id="ARBA00022759"/>
    </source>
</evidence>
<dbReference type="GO" id="GO:0051607">
    <property type="term" value="P:defense response to virus"/>
    <property type="evidence" value="ECO:0007669"/>
    <property type="project" value="UniProtKB-KW"/>
</dbReference>
<dbReference type="Proteomes" id="UP000437131">
    <property type="component" value="Unassembled WGS sequence"/>
</dbReference>
<keyword evidence="2" id="KW-0255">Endonuclease</keyword>
<feature type="domain" description="CRISPR-associated protein Cas6-like N-terminal" evidence="6">
    <location>
        <begin position="1"/>
        <end position="145"/>
    </location>
</feature>
<dbReference type="GO" id="GO:0016788">
    <property type="term" value="F:hydrolase activity, acting on ester bonds"/>
    <property type="evidence" value="ECO:0007669"/>
    <property type="project" value="InterPro"/>
</dbReference>
<proteinExistence type="predicted"/>
<dbReference type="InterPro" id="IPR045747">
    <property type="entry name" value="CRISPR-assoc_prot_Cas6_N_sf"/>
</dbReference>
<dbReference type="NCBIfam" id="TIGR01877">
    <property type="entry name" value="cas_cas6"/>
    <property type="match status" value="1"/>
</dbReference>
<dbReference type="InterPro" id="IPR019267">
    <property type="entry name" value="CRISPR-assoc_Cas6_C"/>
</dbReference>
<dbReference type="RefSeq" id="WP_155083216.1">
    <property type="nucleotide sequence ID" value="NZ_WMIA01000004.1"/>
</dbReference>
<evidence type="ECO:0000313" key="8">
    <source>
        <dbReference type="Proteomes" id="UP000437131"/>
    </source>
</evidence>
<feature type="domain" description="CRISPR-associated protein Cas6 C-terminal" evidence="5">
    <location>
        <begin position="156"/>
        <end position="266"/>
    </location>
</feature>
<keyword evidence="1" id="KW-0540">Nuclease</keyword>
<evidence type="ECO:0000313" key="7">
    <source>
        <dbReference type="EMBL" id="MTF38311.1"/>
    </source>
</evidence>
<dbReference type="EMBL" id="WMIA01000004">
    <property type="protein sequence ID" value="MTF38311.1"/>
    <property type="molecule type" value="Genomic_DNA"/>
</dbReference>
<evidence type="ECO:0000256" key="1">
    <source>
        <dbReference type="ARBA" id="ARBA00022722"/>
    </source>
</evidence>
<comment type="caution">
    <text evidence="7">The sequence shown here is derived from an EMBL/GenBank/DDBJ whole genome shotgun (WGS) entry which is preliminary data.</text>
</comment>